<feature type="compositionally biased region" description="Polar residues" evidence="1">
    <location>
        <begin position="188"/>
        <end position="197"/>
    </location>
</feature>
<feature type="compositionally biased region" description="Basic and acidic residues" evidence="1">
    <location>
        <begin position="307"/>
        <end position="320"/>
    </location>
</feature>
<reference evidence="2" key="1">
    <citation type="journal article" date="2020" name="Stud. Mycol.">
        <title>101 Dothideomycetes genomes: a test case for predicting lifestyles and emergence of pathogens.</title>
        <authorList>
            <person name="Haridas S."/>
            <person name="Albert R."/>
            <person name="Binder M."/>
            <person name="Bloem J."/>
            <person name="Labutti K."/>
            <person name="Salamov A."/>
            <person name="Andreopoulos B."/>
            <person name="Baker S."/>
            <person name="Barry K."/>
            <person name="Bills G."/>
            <person name="Bluhm B."/>
            <person name="Cannon C."/>
            <person name="Castanera R."/>
            <person name="Culley D."/>
            <person name="Daum C."/>
            <person name="Ezra D."/>
            <person name="Gonzalez J."/>
            <person name="Henrissat B."/>
            <person name="Kuo A."/>
            <person name="Liang C."/>
            <person name="Lipzen A."/>
            <person name="Lutzoni F."/>
            <person name="Magnuson J."/>
            <person name="Mondo S."/>
            <person name="Nolan M."/>
            <person name="Ohm R."/>
            <person name="Pangilinan J."/>
            <person name="Park H.-J."/>
            <person name="Ramirez L."/>
            <person name="Alfaro M."/>
            <person name="Sun H."/>
            <person name="Tritt A."/>
            <person name="Yoshinaga Y."/>
            <person name="Zwiers L.-H."/>
            <person name="Turgeon B."/>
            <person name="Goodwin S."/>
            <person name="Spatafora J."/>
            <person name="Crous P."/>
            <person name="Grigoriev I."/>
        </authorList>
    </citation>
    <scope>NUCLEOTIDE SEQUENCE</scope>
    <source>
        <strain evidence="2">ATCC 36951</strain>
    </source>
</reference>
<feature type="compositionally biased region" description="Basic and acidic residues" evidence="1">
    <location>
        <begin position="251"/>
        <end position="261"/>
    </location>
</feature>
<accession>A0A6A6C9I2</accession>
<dbReference type="AlphaFoldDB" id="A0A6A6C9I2"/>
<organism evidence="2 3">
    <name type="scientific">Zasmidium cellare ATCC 36951</name>
    <dbReference type="NCBI Taxonomy" id="1080233"/>
    <lineage>
        <taxon>Eukaryota</taxon>
        <taxon>Fungi</taxon>
        <taxon>Dikarya</taxon>
        <taxon>Ascomycota</taxon>
        <taxon>Pezizomycotina</taxon>
        <taxon>Dothideomycetes</taxon>
        <taxon>Dothideomycetidae</taxon>
        <taxon>Mycosphaerellales</taxon>
        <taxon>Mycosphaerellaceae</taxon>
        <taxon>Zasmidium</taxon>
    </lineage>
</organism>
<feature type="compositionally biased region" description="Low complexity" evidence="1">
    <location>
        <begin position="762"/>
        <end position="788"/>
    </location>
</feature>
<feature type="compositionally biased region" description="Polar residues" evidence="1">
    <location>
        <begin position="63"/>
        <end position="104"/>
    </location>
</feature>
<dbReference type="EMBL" id="ML993611">
    <property type="protein sequence ID" value="KAF2162898.1"/>
    <property type="molecule type" value="Genomic_DNA"/>
</dbReference>
<feature type="region of interest" description="Disordered" evidence="1">
    <location>
        <begin position="559"/>
        <end position="645"/>
    </location>
</feature>
<dbReference type="GeneID" id="54561524"/>
<dbReference type="Proteomes" id="UP000799537">
    <property type="component" value="Unassembled WGS sequence"/>
</dbReference>
<feature type="compositionally biased region" description="Polar residues" evidence="1">
    <location>
        <begin position="632"/>
        <end position="645"/>
    </location>
</feature>
<feature type="region of interest" description="Disordered" evidence="1">
    <location>
        <begin position="219"/>
        <end position="514"/>
    </location>
</feature>
<sequence>MNLTANSISLTVPESQKLSWDWSALSQETPIERATGGFGRKRHIEGFANESSDTSAKRVKLESTPTDGPSNRSRLSARSTMRSPKVSSASSSDRPSLNRNQSNAGIVRPNPPAAPKVKSQGPFYIDSDSEEEDTSHEPSSTIPARQEEAPRQNRPLSRFETGTSSDWKEAQRLESHRKREEAKRRNDVSFTSPSTFGRNEDFKPSRFVYDHDELAGYSKHSSMIGHPRIKNSPSNGSPGESPTSLPFKTSIKQEVKQEGRDSAAITRRTPATQPFTASAVIDLTDDDPNEVHKPPGKPLSKTPQAKHGLDFQSRENERVEQLAAPAKEQAEKKRLEYERRMAEEERQKRSAEDRRKDHERNLLQAAEFARLQHEKKIAEERRMADERKRREAAESARLQHEKNEKLREQQRPQAELQRQSEHAERLRDHNKHLPNPQTERKLPLSWQEEDHAAERRRQERELAERREMEERDLAFNKARDEAQRKQAEERRQVEESRRAEQRRQAEQRKQAEQRAMELRMQAHNKARAKFDREQAEKEKIAEAQRLYEENQRRLEREAHKAWAAKPLTDRQREEQRAREERIQKQRERNAQNRQHADDDIRLNEPNVSNAFQPQSTSGLAQRDGPVTHSHRSGTVGTSHTNETQVPAENTLRRIGFSGIREITRDDTQLLKWRAMFDFTWDVVVKNYHTFCHQRKTKDALRKRHAGLVELLDAAGIDSRTIKELYEGDPKILDRVNRLVDDFRASPLYDETKSRRKNEKKQQQQQQPNERQQTALPPPAAAQKKGPLASILAKTKPRPSNVFSNITDVRKTATQGPADLSVIKPSAKVAPEPLHHRPTTGGKALDYTFFFKTLEHQAKVWQEMYEPEKREEEAIDQDDYLYYIYVVLRREWDLDDLERCKHNSEQEPEWMECPGAYEELNQANTAASKEVMRVIPGRTVFADGDSEFSLKKRNVPGGDGEQLLELKNPLVGTVETMVVRRMRTFEDRILPKSKLTWRPKIVYQIKQRITKEINDEVLDTTQEDVEERPVNDTIYYDLEQANEAAATHFVKLTYHSEISHQNVRSYEMKQTVDSILEHVGVGQTVILTTQDDFKMKETTAVNVWVAELSAVGPRN</sequence>
<proteinExistence type="predicted"/>
<name>A0A6A6C9I2_ZASCE</name>
<feature type="region of interest" description="Disordered" evidence="1">
    <location>
        <begin position="746"/>
        <end position="793"/>
    </location>
</feature>
<dbReference type="RefSeq" id="XP_033663787.1">
    <property type="nucleotide sequence ID" value="XM_033808252.1"/>
</dbReference>
<protein>
    <submittedName>
        <fullName evidence="2">Uncharacterized protein</fullName>
    </submittedName>
</protein>
<feature type="compositionally biased region" description="Basic and acidic residues" evidence="1">
    <location>
        <begin position="166"/>
        <end position="187"/>
    </location>
</feature>
<feature type="compositionally biased region" description="Basic and acidic residues" evidence="1">
    <location>
        <begin position="567"/>
        <end position="602"/>
    </location>
</feature>
<feature type="compositionally biased region" description="Basic and acidic residues" evidence="1">
    <location>
        <begin position="418"/>
        <end position="427"/>
    </location>
</feature>
<evidence type="ECO:0000256" key="1">
    <source>
        <dbReference type="SAM" id="MobiDB-lite"/>
    </source>
</evidence>
<feature type="compositionally biased region" description="Polar residues" evidence="1">
    <location>
        <begin position="605"/>
        <end position="619"/>
    </location>
</feature>
<feature type="compositionally biased region" description="Basic and acidic residues" evidence="1">
    <location>
        <begin position="370"/>
        <end position="410"/>
    </location>
</feature>
<keyword evidence="3" id="KW-1185">Reference proteome</keyword>
<evidence type="ECO:0000313" key="2">
    <source>
        <dbReference type="EMBL" id="KAF2162898.1"/>
    </source>
</evidence>
<feature type="region of interest" description="Disordered" evidence="1">
    <location>
        <begin position="33"/>
        <end position="206"/>
    </location>
</feature>
<feature type="compositionally biased region" description="Basic and acidic residues" evidence="1">
    <location>
        <begin position="328"/>
        <end position="361"/>
    </location>
</feature>
<feature type="compositionally biased region" description="Basic and acidic residues" evidence="1">
    <location>
        <begin position="438"/>
        <end position="514"/>
    </location>
</feature>
<gene>
    <name evidence="2" type="ORF">M409DRAFT_26750</name>
</gene>
<evidence type="ECO:0000313" key="3">
    <source>
        <dbReference type="Proteomes" id="UP000799537"/>
    </source>
</evidence>
<feature type="compositionally biased region" description="Low complexity" evidence="1">
    <location>
        <begin position="231"/>
        <end position="244"/>
    </location>
</feature>